<evidence type="ECO:0000313" key="9">
    <source>
        <dbReference type="EMBL" id="PKG21643.1"/>
    </source>
</evidence>
<keyword evidence="10" id="KW-1185">Reference proteome</keyword>
<evidence type="ECO:0000256" key="7">
    <source>
        <dbReference type="RuleBase" id="RU361270"/>
    </source>
</evidence>
<evidence type="ECO:0000256" key="6">
    <source>
        <dbReference type="ARBA" id="ARBA00022801"/>
    </source>
</evidence>
<name>A0A2N0YWL6_9BACI</name>
<comment type="subunit">
    <text evidence="4 7">Homotetramer.</text>
</comment>
<gene>
    <name evidence="9" type="primary">uraH</name>
    <name evidence="9" type="ORF">CWS01_21395</name>
</gene>
<comment type="caution">
    <text evidence="9">The sequence shown here is derived from an EMBL/GenBank/DDBJ whole genome shotgun (WGS) entry which is preliminary data.</text>
</comment>
<dbReference type="PROSITE" id="PS00769">
    <property type="entry name" value="TRANSTHYRETIN_2"/>
    <property type="match status" value="1"/>
</dbReference>
<evidence type="ECO:0000313" key="10">
    <source>
        <dbReference type="Proteomes" id="UP000233375"/>
    </source>
</evidence>
<dbReference type="RefSeq" id="WP_101179499.1">
    <property type="nucleotide sequence ID" value="NZ_PISE01000067.1"/>
</dbReference>
<evidence type="ECO:0000256" key="2">
    <source>
        <dbReference type="ARBA" id="ARBA00002704"/>
    </source>
</evidence>
<protein>
    <recommendedName>
        <fullName evidence="7">5-hydroxyisourate hydrolase</fullName>
        <shortName evidence="7">HIU hydrolase</shortName>
        <shortName evidence="7">HIUHase</shortName>
        <ecNumber evidence="7">3.5.2.17</ecNumber>
    </recommendedName>
</protein>
<dbReference type="OrthoDB" id="9792386at2"/>
<dbReference type="NCBIfam" id="TIGR02962">
    <property type="entry name" value="hdxy_isourate"/>
    <property type="match status" value="1"/>
</dbReference>
<dbReference type="GO" id="GO:0006144">
    <property type="term" value="P:purine nucleobase metabolic process"/>
    <property type="evidence" value="ECO:0007669"/>
    <property type="project" value="UniProtKB-KW"/>
</dbReference>
<dbReference type="PROSITE" id="PS00768">
    <property type="entry name" value="TRANSTHYRETIN_1"/>
    <property type="match status" value="1"/>
</dbReference>
<accession>A0A2N0YWL6</accession>
<dbReference type="InterPro" id="IPR023418">
    <property type="entry name" value="Thyroxine_BS"/>
</dbReference>
<evidence type="ECO:0000256" key="3">
    <source>
        <dbReference type="ARBA" id="ARBA00009850"/>
    </source>
</evidence>
<dbReference type="CDD" id="cd05822">
    <property type="entry name" value="TLP_HIUase"/>
    <property type="match status" value="1"/>
</dbReference>
<dbReference type="InterPro" id="IPR023416">
    <property type="entry name" value="Transthyretin/HIU_hydrolase_d"/>
</dbReference>
<dbReference type="InterPro" id="IPR014306">
    <property type="entry name" value="Hydroxyisourate_hydrolase"/>
</dbReference>
<sequence>MKKGITTHVLDLANGKPAQHIKVELYKWEQTADGENRIFLSAGMTNDDGRVETPLLETIETGEYELVYFIEDYLYPKEADRKFLKKIPIRFFADQREEHYHVPLLLSPWGYQTYRGS</sequence>
<dbReference type="InterPro" id="IPR036817">
    <property type="entry name" value="Transthyretin/HIU_hydrolase_sf"/>
</dbReference>
<keyword evidence="6 7" id="KW-0378">Hydrolase</keyword>
<evidence type="ECO:0000259" key="8">
    <source>
        <dbReference type="Pfam" id="PF00576"/>
    </source>
</evidence>
<organism evidence="9 10">
    <name type="scientific">Niallia nealsonii</name>
    <dbReference type="NCBI Taxonomy" id="115979"/>
    <lineage>
        <taxon>Bacteria</taxon>
        <taxon>Bacillati</taxon>
        <taxon>Bacillota</taxon>
        <taxon>Bacilli</taxon>
        <taxon>Bacillales</taxon>
        <taxon>Bacillaceae</taxon>
        <taxon>Niallia</taxon>
    </lineage>
</organism>
<dbReference type="PANTHER" id="PTHR10395:SF7">
    <property type="entry name" value="5-HYDROXYISOURATE HYDROLASE"/>
    <property type="match status" value="1"/>
</dbReference>
<dbReference type="Gene3D" id="2.60.40.180">
    <property type="entry name" value="Transthyretin/hydroxyisourate hydrolase domain"/>
    <property type="match status" value="1"/>
</dbReference>
<comment type="similarity">
    <text evidence="3 7">Belongs to the transthyretin family. 5-hydroxyisourate hydrolase subfamily.</text>
</comment>
<dbReference type="AlphaFoldDB" id="A0A2N0YWL6"/>
<dbReference type="EMBL" id="PISE01000067">
    <property type="protein sequence ID" value="PKG21643.1"/>
    <property type="molecule type" value="Genomic_DNA"/>
</dbReference>
<dbReference type="EC" id="3.5.2.17" evidence="7"/>
<dbReference type="SUPFAM" id="SSF49472">
    <property type="entry name" value="Transthyretin (synonym: prealbumin)"/>
    <property type="match status" value="1"/>
</dbReference>
<evidence type="ECO:0000256" key="5">
    <source>
        <dbReference type="ARBA" id="ARBA00022631"/>
    </source>
</evidence>
<evidence type="ECO:0000256" key="4">
    <source>
        <dbReference type="ARBA" id="ARBA00011881"/>
    </source>
</evidence>
<dbReference type="PANTHER" id="PTHR10395">
    <property type="entry name" value="URICASE AND TRANSTHYRETIN-RELATED"/>
    <property type="match status" value="1"/>
</dbReference>
<keyword evidence="5 7" id="KW-0659">Purine metabolism</keyword>
<comment type="catalytic activity">
    <reaction evidence="1 7">
        <text>5-hydroxyisourate + H2O = 5-hydroxy-2-oxo-4-ureido-2,5-dihydro-1H-imidazole-5-carboxylate + H(+)</text>
        <dbReference type="Rhea" id="RHEA:23736"/>
        <dbReference type="ChEBI" id="CHEBI:15377"/>
        <dbReference type="ChEBI" id="CHEBI:15378"/>
        <dbReference type="ChEBI" id="CHEBI:18072"/>
        <dbReference type="ChEBI" id="CHEBI:58639"/>
        <dbReference type="EC" id="3.5.2.17"/>
    </reaction>
</comment>
<evidence type="ECO:0000256" key="1">
    <source>
        <dbReference type="ARBA" id="ARBA00001043"/>
    </source>
</evidence>
<proteinExistence type="inferred from homology"/>
<dbReference type="Proteomes" id="UP000233375">
    <property type="component" value="Unassembled WGS sequence"/>
</dbReference>
<dbReference type="InterPro" id="IPR023419">
    <property type="entry name" value="Transthyretin_CS"/>
</dbReference>
<feature type="domain" description="Transthyretin/hydroxyisourate hydrolase" evidence="8">
    <location>
        <begin position="5"/>
        <end position="116"/>
    </location>
</feature>
<reference evidence="9 10" key="1">
    <citation type="journal article" date="2003" name="Int. J. Syst. Evol. Microbiol.">
        <title>Bacillus nealsonii sp. nov., isolated from a spacecraft-assembly facility, whose spores are gamma-radiation resistant.</title>
        <authorList>
            <person name="Venkateswaran K."/>
            <person name="Kempf M."/>
            <person name="Chen F."/>
            <person name="Satomi M."/>
            <person name="Nicholson W."/>
            <person name="Kern R."/>
        </authorList>
    </citation>
    <scope>NUCLEOTIDE SEQUENCE [LARGE SCALE GENOMIC DNA]</scope>
    <source>
        <strain evidence="9 10">FO-92</strain>
    </source>
</reference>
<dbReference type="Pfam" id="PF00576">
    <property type="entry name" value="Transthyretin"/>
    <property type="match status" value="1"/>
</dbReference>
<dbReference type="GO" id="GO:0033971">
    <property type="term" value="F:hydroxyisourate hydrolase activity"/>
    <property type="evidence" value="ECO:0007669"/>
    <property type="project" value="UniProtKB-EC"/>
</dbReference>
<comment type="function">
    <text evidence="2">Catalyzes the hydrolysis of 5-hydroxyisourate (HIU) to 2-oxo-4-hydroxy-4-carboxy-5-ureidoimidazoline (OHCU).</text>
</comment>